<dbReference type="RefSeq" id="WP_379957578.1">
    <property type="nucleotide sequence ID" value="NZ_JAUYVI010000005.1"/>
</dbReference>
<protein>
    <submittedName>
        <fullName evidence="3">DUF4142 domain-containing protein</fullName>
    </submittedName>
</protein>
<evidence type="ECO:0000313" key="3">
    <source>
        <dbReference type="EMBL" id="MDQ7249522.1"/>
    </source>
</evidence>
<sequence>MSRRLALTAALLISAVGIAACQSSEKAATAVQSAAQAQATPSLSTTDANFINTVGMGGHAEVKFGELAQTQATRTNVRAFAAQMVSDHTTAGNELATLAQQKQMTPPDDMDLNHKAKYDQLSKTSGSEFDRVYIEGQVADHTAVVNAFQNEISNGSDADVKAFARKHLPTIQHHLEMARQLQAQF</sequence>
<feature type="signal peptide" evidence="1">
    <location>
        <begin position="1"/>
        <end position="19"/>
    </location>
</feature>
<dbReference type="InterPro" id="IPR012347">
    <property type="entry name" value="Ferritin-like"/>
</dbReference>
<dbReference type="PROSITE" id="PS51257">
    <property type="entry name" value="PROKAR_LIPOPROTEIN"/>
    <property type="match status" value="1"/>
</dbReference>
<evidence type="ECO:0000313" key="4">
    <source>
        <dbReference type="Proteomes" id="UP001230156"/>
    </source>
</evidence>
<dbReference type="Gene3D" id="1.20.1260.10">
    <property type="match status" value="1"/>
</dbReference>
<evidence type="ECO:0000256" key="1">
    <source>
        <dbReference type="SAM" id="SignalP"/>
    </source>
</evidence>
<dbReference type="PANTHER" id="PTHR38593:SF1">
    <property type="entry name" value="BLR2558 PROTEIN"/>
    <property type="match status" value="1"/>
</dbReference>
<gene>
    <name evidence="3" type="ORF">Q8A70_17675</name>
</gene>
<dbReference type="InterPro" id="IPR025419">
    <property type="entry name" value="DUF4142"/>
</dbReference>
<name>A0ABU0YQP6_9PROT</name>
<keyword evidence="1" id="KW-0732">Signal</keyword>
<dbReference type="PANTHER" id="PTHR38593">
    <property type="entry name" value="BLR2558 PROTEIN"/>
    <property type="match status" value="1"/>
</dbReference>
<evidence type="ECO:0000259" key="2">
    <source>
        <dbReference type="Pfam" id="PF13628"/>
    </source>
</evidence>
<keyword evidence="4" id="KW-1185">Reference proteome</keyword>
<feature type="domain" description="DUF4142" evidence="2">
    <location>
        <begin position="46"/>
        <end position="181"/>
    </location>
</feature>
<dbReference type="Proteomes" id="UP001230156">
    <property type="component" value="Unassembled WGS sequence"/>
</dbReference>
<accession>A0ABU0YQP6</accession>
<dbReference type="Pfam" id="PF13628">
    <property type="entry name" value="DUF4142"/>
    <property type="match status" value="1"/>
</dbReference>
<comment type="caution">
    <text evidence="3">The sequence shown here is derived from an EMBL/GenBank/DDBJ whole genome shotgun (WGS) entry which is preliminary data.</text>
</comment>
<feature type="chain" id="PRO_5047375149" evidence="1">
    <location>
        <begin position="20"/>
        <end position="185"/>
    </location>
</feature>
<organism evidence="3 4">
    <name type="scientific">Dongia sedimenti</name>
    <dbReference type="NCBI Taxonomy" id="3064282"/>
    <lineage>
        <taxon>Bacteria</taxon>
        <taxon>Pseudomonadati</taxon>
        <taxon>Pseudomonadota</taxon>
        <taxon>Alphaproteobacteria</taxon>
        <taxon>Rhodospirillales</taxon>
        <taxon>Dongiaceae</taxon>
        <taxon>Dongia</taxon>
    </lineage>
</organism>
<reference evidence="4" key="1">
    <citation type="submission" date="2023-08" db="EMBL/GenBank/DDBJ databases">
        <title>Rhodospirillaceae gen. nov., a novel taxon isolated from the Yangtze River Yuezi River estuary sludge.</title>
        <authorList>
            <person name="Ruan L."/>
        </authorList>
    </citation>
    <scope>NUCLEOTIDE SEQUENCE [LARGE SCALE GENOMIC DNA]</scope>
    <source>
        <strain evidence="4">R-7</strain>
    </source>
</reference>
<proteinExistence type="predicted"/>
<dbReference type="EMBL" id="JAUYVI010000005">
    <property type="protein sequence ID" value="MDQ7249522.1"/>
    <property type="molecule type" value="Genomic_DNA"/>
</dbReference>